<feature type="compositionally biased region" description="Polar residues" evidence="1">
    <location>
        <begin position="877"/>
        <end position="889"/>
    </location>
</feature>
<feature type="compositionally biased region" description="Polar residues" evidence="1">
    <location>
        <begin position="896"/>
        <end position="913"/>
    </location>
</feature>
<feature type="signal peptide" evidence="3">
    <location>
        <begin position="1"/>
        <end position="18"/>
    </location>
</feature>
<evidence type="ECO:0000256" key="1">
    <source>
        <dbReference type="SAM" id="MobiDB-lite"/>
    </source>
</evidence>
<feature type="chain" id="PRO_5035286830" description="Calcium-activated chloride channel N-terminal domain-containing protein" evidence="3">
    <location>
        <begin position="19"/>
        <end position="973"/>
    </location>
</feature>
<gene>
    <name evidence="5" type="ORF">AFUS01_LOCUS34888</name>
</gene>
<keyword evidence="6" id="KW-1185">Reference proteome</keyword>
<keyword evidence="2" id="KW-0812">Transmembrane</keyword>
<dbReference type="EMBL" id="CAJVCH010533827">
    <property type="protein sequence ID" value="CAG7824744.1"/>
    <property type="molecule type" value="Genomic_DNA"/>
</dbReference>
<dbReference type="OrthoDB" id="687730at2759"/>
<name>A0A8J2PJG7_9HEXA</name>
<evidence type="ECO:0000256" key="2">
    <source>
        <dbReference type="SAM" id="Phobius"/>
    </source>
</evidence>
<evidence type="ECO:0000256" key="3">
    <source>
        <dbReference type="SAM" id="SignalP"/>
    </source>
</evidence>
<keyword evidence="2" id="KW-0472">Membrane</keyword>
<evidence type="ECO:0000313" key="6">
    <source>
        <dbReference type="Proteomes" id="UP000708208"/>
    </source>
</evidence>
<keyword evidence="2" id="KW-1133">Transmembrane helix</keyword>
<dbReference type="InterPro" id="IPR013642">
    <property type="entry name" value="CLCA_N"/>
</dbReference>
<feature type="domain" description="Calcium-activated chloride channel N-terminal" evidence="4">
    <location>
        <begin position="50"/>
        <end position="281"/>
    </location>
</feature>
<comment type="caution">
    <text evidence="5">The sequence shown here is derived from an EMBL/GenBank/DDBJ whole genome shotgun (WGS) entry which is preliminary data.</text>
</comment>
<evidence type="ECO:0000313" key="5">
    <source>
        <dbReference type="EMBL" id="CAG7824744.1"/>
    </source>
</evidence>
<evidence type="ECO:0000259" key="4">
    <source>
        <dbReference type="Pfam" id="PF08434"/>
    </source>
</evidence>
<accession>A0A8J2PJG7</accession>
<reference evidence="5" key="1">
    <citation type="submission" date="2021-06" db="EMBL/GenBank/DDBJ databases">
        <authorList>
            <person name="Hodson N. C."/>
            <person name="Mongue J. A."/>
            <person name="Jaron S. K."/>
        </authorList>
    </citation>
    <scope>NUCLEOTIDE SEQUENCE</scope>
</reference>
<feature type="region of interest" description="Disordered" evidence="1">
    <location>
        <begin position="872"/>
        <end position="920"/>
    </location>
</feature>
<organism evidence="5 6">
    <name type="scientific">Allacma fusca</name>
    <dbReference type="NCBI Taxonomy" id="39272"/>
    <lineage>
        <taxon>Eukaryota</taxon>
        <taxon>Metazoa</taxon>
        <taxon>Ecdysozoa</taxon>
        <taxon>Arthropoda</taxon>
        <taxon>Hexapoda</taxon>
        <taxon>Collembola</taxon>
        <taxon>Symphypleona</taxon>
        <taxon>Sminthuridae</taxon>
        <taxon>Allacma</taxon>
    </lineage>
</organism>
<dbReference type="AlphaFoldDB" id="A0A8J2PJG7"/>
<dbReference type="Pfam" id="PF08434">
    <property type="entry name" value="CLCA"/>
    <property type="match status" value="1"/>
</dbReference>
<dbReference type="NCBIfam" id="NF041940">
    <property type="entry name" value="choice_anch_X"/>
    <property type="match status" value="1"/>
</dbReference>
<protein>
    <recommendedName>
        <fullName evidence="4">Calcium-activated chloride channel N-terminal domain-containing protein</fullName>
    </recommendedName>
</protein>
<proteinExistence type="predicted"/>
<dbReference type="Proteomes" id="UP000708208">
    <property type="component" value="Unassembled WGS sequence"/>
</dbReference>
<keyword evidence="3" id="KW-0732">Signal</keyword>
<sequence>MRVVGLLGLLATVTFSGAIRLGEEGGYDLVLELKDVPKDVEELAVDPVVYVDNIQVSLDNLSKLMWSATNQTFWIRSAEIIIPREWEAEFMNYKNASSYSPADIQISSKIPYPFVQNPVICGLPGDHIELPFNFFDVQAEEQKYGGNIFKPLMALWARYRWGVWEEHGYPGNSRFPYFFQNVNNEFTVTGCNNNTNLEGKFRNKDNKACHLDNDPTCRFHPDSKSSARRSSLMHFYWLDSVTEFCNSSSHQKHDPNPQNLFCDRKSVQEVIWKSMDFKKVTKKVEKFEYPIITIASRFREAPVLYLLIDSGFNQAVQLRLVLLAQILDFIASTNPILGLGYFPTSETDTRLKELVEFKLFGGNENEFLWSIFNLSVIPAPERDFGSAILQAVDLIREASPEDGGTILILKTGRALINTNFPLEKELKVTLKQEKINLFGIEILEEGNSSNLNNLAVKIVEAKGYPEVTEDLRVLFEKIKEIWEEGNFPREDGPVIAWKGEVKPNETIVFPIPSKGTVTFDLVTPESLYTQNIVSTINNWRAKFNESSNEYGETKNPRYVYTSEIVKIQKENLEASFNFTAVQPAHLIVTSEASDVEEVKVQVTTSIPNRTLSLIDLPNDEVPFGIYAYLTFTNGTPIAGARVSAEVTGVNNSRETLSLKDDGWFNDETSNDGVYSGVYVPPIDGNYSLRVTAVGPGKVTSLGFASQLLPEKQDFDTQEISTAMPLLTKTVGLPGNFEISNRASYYPVITTIRDLEITSHENDPDQTELQFNLSPARALGRTNVLLQYNFYMARSPDDLLKIDVTSSKLPPGVEHISSFPTKLIEYSPIIPLYRPKEKGRFYFVIVVVPLEGYIRASKLSNIVSYDIGNVQTLPPGESTESITEANNSEPTDADFTDSASENTNSPEPGSTAPTTPLPIADEDSKPWIKSLPGIVTLSISAVLITAGVLIGGFWALKKKRESPSVEVAVEVGSS</sequence>
<feature type="transmembrane region" description="Helical" evidence="2">
    <location>
        <begin position="933"/>
        <end position="955"/>
    </location>
</feature>